<keyword evidence="4 6" id="KW-0862">Zinc</keyword>
<dbReference type="InterPro" id="IPR001915">
    <property type="entry name" value="Peptidase_M48"/>
</dbReference>
<reference evidence="9 10" key="1">
    <citation type="journal article" date="2023" name="Microb. Genom.">
        <title>Mesoterricola silvestris gen. nov., sp. nov., Mesoterricola sediminis sp. nov., Geothrix oryzae sp. nov., Geothrix edaphica sp. nov., Geothrix rubra sp. nov., and Geothrix limicola sp. nov., six novel members of Acidobacteriota isolated from soils.</title>
        <authorList>
            <person name="Weisberg A.J."/>
            <person name="Pearce E."/>
            <person name="Kramer C.G."/>
            <person name="Chang J.H."/>
            <person name="Clarke C.R."/>
        </authorList>
    </citation>
    <scope>NUCLEOTIDE SEQUENCE [LARGE SCALE GENOMIC DNA]</scope>
    <source>
        <strain evidence="9 10">ID09-01A</strain>
    </source>
</reference>
<keyword evidence="2" id="KW-0479">Metal-binding</keyword>
<evidence type="ECO:0000256" key="1">
    <source>
        <dbReference type="ARBA" id="ARBA00022670"/>
    </source>
</evidence>
<dbReference type="GO" id="GO:0008237">
    <property type="term" value="F:metallopeptidase activity"/>
    <property type="evidence" value="ECO:0007669"/>
    <property type="project" value="UniProtKB-KW"/>
</dbReference>
<evidence type="ECO:0000256" key="5">
    <source>
        <dbReference type="ARBA" id="ARBA00023049"/>
    </source>
</evidence>
<name>A0ABU4NP81_9ACTN</name>
<feature type="signal peptide" evidence="7">
    <location>
        <begin position="1"/>
        <end position="17"/>
    </location>
</feature>
<dbReference type="EC" id="3.4.24.-" evidence="9"/>
<evidence type="ECO:0000259" key="8">
    <source>
        <dbReference type="Pfam" id="PF01435"/>
    </source>
</evidence>
<dbReference type="EMBL" id="JARAYU010000013">
    <property type="protein sequence ID" value="MDX3704144.1"/>
    <property type="molecule type" value="Genomic_DNA"/>
</dbReference>
<comment type="caution">
    <text evidence="9">The sequence shown here is derived from an EMBL/GenBank/DDBJ whole genome shotgun (WGS) entry which is preliminary data.</text>
</comment>
<evidence type="ECO:0000313" key="10">
    <source>
        <dbReference type="Proteomes" id="UP001271274"/>
    </source>
</evidence>
<accession>A0ABU4NP81</accession>
<evidence type="ECO:0000256" key="4">
    <source>
        <dbReference type="ARBA" id="ARBA00022833"/>
    </source>
</evidence>
<evidence type="ECO:0000256" key="6">
    <source>
        <dbReference type="RuleBase" id="RU003983"/>
    </source>
</evidence>
<dbReference type="Proteomes" id="UP001271274">
    <property type="component" value="Unassembled WGS sequence"/>
</dbReference>
<comment type="similarity">
    <text evidence="6">Belongs to the peptidase M48 family.</text>
</comment>
<sequence length="191" mass="19825">MCRTVCLALALLTRVGAARLPATPLPDGWSDADVRAAVPYDEVAGRPALLAVLPVCGRTLWRHGRVRRRAHRSLAGLSDTEAAVLPDDAPYAYAPAGGRRDRAVVTTTLVACPEPAERRALFAHERAHPGAGHHRLLPGVRPAARLPATSAYGRVVHGGAVVGAAVAATASANSAVTMALILYAATPLCPS</sequence>
<keyword evidence="5 6" id="KW-0482">Metalloprotease</keyword>
<organism evidence="9 10">
    <name type="scientific">Streptomyces europaeiscabiei</name>
    <dbReference type="NCBI Taxonomy" id="146819"/>
    <lineage>
        <taxon>Bacteria</taxon>
        <taxon>Bacillati</taxon>
        <taxon>Actinomycetota</taxon>
        <taxon>Actinomycetes</taxon>
        <taxon>Kitasatosporales</taxon>
        <taxon>Streptomycetaceae</taxon>
        <taxon>Streptomyces</taxon>
    </lineage>
</organism>
<keyword evidence="10" id="KW-1185">Reference proteome</keyword>
<proteinExistence type="inferred from homology"/>
<dbReference type="Gene3D" id="3.30.2010.10">
    <property type="entry name" value="Metalloproteases ('zincins'), catalytic domain"/>
    <property type="match status" value="1"/>
</dbReference>
<gene>
    <name evidence="9" type="ORF">PV662_31210</name>
</gene>
<dbReference type="Pfam" id="PF01435">
    <property type="entry name" value="Peptidase_M48"/>
    <property type="match status" value="1"/>
</dbReference>
<evidence type="ECO:0000256" key="7">
    <source>
        <dbReference type="SAM" id="SignalP"/>
    </source>
</evidence>
<keyword evidence="3 6" id="KW-0378">Hydrolase</keyword>
<feature type="domain" description="Peptidase M48" evidence="8">
    <location>
        <begin position="61"/>
        <end position="158"/>
    </location>
</feature>
<evidence type="ECO:0000256" key="2">
    <source>
        <dbReference type="ARBA" id="ARBA00022723"/>
    </source>
</evidence>
<comment type="cofactor">
    <cofactor evidence="6">
        <name>Zn(2+)</name>
        <dbReference type="ChEBI" id="CHEBI:29105"/>
    </cofactor>
    <text evidence="6">Binds 1 zinc ion per subunit.</text>
</comment>
<keyword evidence="7" id="KW-0732">Signal</keyword>
<feature type="chain" id="PRO_5046354276" evidence="7">
    <location>
        <begin position="18"/>
        <end position="191"/>
    </location>
</feature>
<keyword evidence="1 6" id="KW-0645">Protease</keyword>
<protein>
    <submittedName>
        <fullName evidence="9">M48 family metalloprotease</fullName>
        <ecNumber evidence="9">3.4.24.-</ecNumber>
    </submittedName>
</protein>
<evidence type="ECO:0000256" key="3">
    <source>
        <dbReference type="ARBA" id="ARBA00022801"/>
    </source>
</evidence>
<evidence type="ECO:0000313" key="9">
    <source>
        <dbReference type="EMBL" id="MDX3704144.1"/>
    </source>
</evidence>